<dbReference type="EMBL" id="HG805943">
    <property type="protein sequence ID" value="CDW55259.1"/>
    <property type="molecule type" value="Genomic_DNA"/>
</dbReference>
<comment type="similarity">
    <text evidence="3">Belongs to the NEMF family.</text>
</comment>
<evidence type="ECO:0000313" key="12">
    <source>
        <dbReference type="Proteomes" id="UP000030665"/>
    </source>
</evidence>
<dbReference type="NCBIfam" id="NF041120">
    <property type="entry name" value="RqcH_arch"/>
    <property type="match status" value="1"/>
</dbReference>
<evidence type="ECO:0000256" key="2">
    <source>
        <dbReference type="ARBA" id="ARBA00004496"/>
    </source>
</evidence>
<feature type="domain" description="NFACT protein C-terminal" evidence="10">
    <location>
        <begin position="831"/>
        <end position="923"/>
    </location>
</feature>
<evidence type="ECO:0000256" key="7">
    <source>
        <dbReference type="SAM" id="Coils"/>
    </source>
</evidence>
<evidence type="ECO:0000259" key="9">
    <source>
        <dbReference type="Pfam" id="PF05670"/>
    </source>
</evidence>
<dbReference type="GO" id="GO:0000049">
    <property type="term" value="F:tRNA binding"/>
    <property type="evidence" value="ECO:0007669"/>
    <property type="project" value="TreeGrafter"/>
</dbReference>
<keyword evidence="4" id="KW-0963">Cytoplasm</keyword>
<organism evidence="11 12">
    <name type="scientific">Trichuris trichiura</name>
    <name type="common">Whipworm</name>
    <name type="synonym">Trichocephalus trichiurus</name>
    <dbReference type="NCBI Taxonomy" id="36087"/>
    <lineage>
        <taxon>Eukaryota</taxon>
        <taxon>Metazoa</taxon>
        <taxon>Ecdysozoa</taxon>
        <taxon>Nematoda</taxon>
        <taxon>Enoplea</taxon>
        <taxon>Dorylaimia</taxon>
        <taxon>Trichinellida</taxon>
        <taxon>Trichuridae</taxon>
        <taxon>Trichuris</taxon>
    </lineage>
</organism>
<dbReference type="Proteomes" id="UP000030665">
    <property type="component" value="Unassembled WGS sequence"/>
</dbReference>
<comment type="subcellular location">
    <subcellularLocation>
        <location evidence="2">Cytoplasm</location>
    </subcellularLocation>
    <subcellularLocation>
        <location evidence="1">Nucleus</location>
    </subcellularLocation>
</comment>
<dbReference type="PANTHER" id="PTHR15239">
    <property type="entry name" value="NUCLEAR EXPORT MEDIATOR FACTOR NEMF"/>
    <property type="match status" value="1"/>
</dbReference>
<dbReference type="InterPro" id="IPR021846">
    <property type="entry name" value="NFACT-C"/>
</dbReference>
<dbReference type="STRING" id="36087.A0A077Z628"/>
<dbReference type="GO" id="GO:0043023">
    <property type="term" value="F:ribosomal large subunit binding"/>
    <property type="evidence" value="ECO:0007669"/>
    <property type="project" value="TreeGrafter"/>
</dbReference>
<evidence type="ECO:0000256" key="5">
    <source>
        <dbReference type="ARBA" id="ARBA00023054"/>
    </source>
</evidence>
<evidence type="ECO:0000313" key="11">
    <source>
        <dbReference type="EMBL" id="CDW55259.1"/>
    </source>
</evidence>
<dbReference type="FunFam" id="2.30.310.10:FF:000001">
    <property type="entry name" value="Nuclear export mediator factor Nemf"/>
    <property type="match status" value="1"/>
</dbReference>
<dbReference type="Gene3D" id="2.30.310.10">
    <property type="entry name" value="ibrinogen binding protein from staphylococcus aureus domain"/>
    <property type="match status" value="1"/>
</dbReference>
<feature type="compositionally biased region" description="Basic residues" evidence="8">
    <location>
        <begin position="740"/>
        <end position="750"/>
    </location>
</feature>
<keyword evidence="12" id="KW-1185">Reference proteome</keyword>
<dbReference type="InterPro" id="IPR051608">
    <property type="entry name" value="RQC_Subunit_NEMF"/>
</dbReference>
<proteinExistence type="inferred from homology"/>
<evidence type="ECO:0000256" key="8">
    <source>
        <dbReference type="SAM" id="MobiDB-lite"/>
    </source>
</evidence>
<dbReference type="Pfam" id="PF11923">
    <property type="entry name" value="NFACT-C"/>
    <property type="match status" value="1"/>
</dbReference>
<name>A0A077Z628_TRITR</name>
<dbReference type="Pfam" id="PF05670">
    <property type="entry name" value="NFACT-R_1"/>
    <property type="match status" value="1"/>
</dbReference>
<feature type="domain" description="NFACT RNA-binding" evidence="9">
    <location>
        <begin position="510"/>
        <end position="626"/>
    </location>
</feature>
<reference evidence="11" key="1">
    <citation type="submission" date="2014-01" db="EMBL/GenBank/DDBJ databases">
        <authorList>
            <person name="Aslett M."/>
        </authorList>
    </citation>
    <scope>NUCLEOTIDE SEQUENCE</scope>
</reference>
<dbReference type="Pfam" id="PF05833">
    <property type="entry name" value="NFACT_N"/>
    <property type="match status" value="1"/>
</dbReference>
<dbReference type="InterPro" id="IPR008532">
    <property type="entry name" value="NFACT_RNA-bd"/>
</dbReference>
<dbReference type="GO" id="GO:1990112">
    <property type="term" value="C:RQC complex"/>
    <property type="evidence" value="ECO:0007669"/>
    <property type="project" value="TreeGrafter"/>
</dbReference>
<dbReference type="OrthoDB" id="207084at2759"/>
<keyword evidence="5 7" id="KW-0175">Coiled coil</keyword>
<dbReference type="GO" id="GO:1990116">
    <property type="term" value="P:ribosome-associated ubiquitin-dependent protein catabolic process"/>
    <property type="evidence" value="ECO:0007669"/>
    <property type="project" value="TreeGrafter"/>
</dbReference>
<sequence length="933" mass="106232">MKSRFTNIDVFAIVNDLQSLIGMRVNNVYDIDHRTYLIRLVKSDFKAMLLFESGVRIHTTEFGWSKNILPSSFSMKLRKHLRQKRLEVVRQVDQDRIVDFEFGSGEFTFHVLVELYDRGNVVLTDREYIILNILRPRTDKDTDVRYAVRQCYFPEGRKKNNATSASVKIDPEYVKQLIDNSNGKDNLQKVLASKYPYGSALLEHCCRKENVSWKWPAKKVLDQPNGLESLMRALKASQSLYEQLRKESCKGYITFRQERNSAGEAIEMYVDFHPFLFAQLNEATVKEFPTFNAAVDEFFSRLEAQKLDQKQLQQERAVIKKLDNIRKDHEERLARLQEAQQLSELKAIAVELNNEIVDRAILIIRDAIAHQFEWSEIEETIEEAVALGDPVASKIVKLDLQKNQFIMRLSPDIESSMHEKAIVNDEESDEENESQRRRTVDVEIDISLNAFRNARSLFDQKKLSALKEAKTLEASEKALRSAQQKTQQELKNVRHKTNIGKIRKAFWFEKFFWFISSDRLLVIGGRDAQQNELIVKRYLKPGDIYVHADIRGATSVIVKREGIDPSARQGPVPPKTLTEAATMAVCFSAAWEAKVVSNAWWVYHDQVSKTAPAGEYLTTGSFMIRGKKNYLAPSQLLLGFGIMFRLDEDSARHYLESLLEEKQQEAGEVLEQDEANVEQGGETFSEERKSEKEFPFPDVKIDLKFLHPEPSTNEAELTSIVPPMDSRKTVRQVQIQPAAIRRKERRKLRNEKKLANKKNSGLPAVKEVEATEAPSTESKAVVENGPSELPELASNEEVDAVAVEEADEMTREDEGQPADEEPDEEVSTVAEETLNAVQCLVGNLKSDYVPLYALPVCGPYAAMSNFTYKVKLTPGTTKKSSAVKTAIHLFLQDKTVGGISKDLLKVIREQDLSRNIPGKVKVSAPHLSNAKKR</sequence>
<evidence type="ECO:0000259" key="10">
    <source>
        <dbReference type="Pfam" id="PF11923"/>
    </source>
</evidence>
<dbReference type="GO" id="GO:0072344">
    <property type="term" value="P:rescue of stalled ribosome"/>
    <property type="evidence" value="ECO:0007669"/>
    <property type="project" value="TreeGrafter"/>
</dbReference>
<keyword evidence="6" id="KW-0539">Nucleus</keyword>
<accession>A0A077Z628</accession>
<evidence type="ECO:0000256" key="3">
    <source>
        <dbReference type="ARBA" id="ARBA00008318"/>
    </source>
</evidence>
<dbReference type="PANTHER" id="PTHR15239:SF6">
    <property type="entry name" value="RIBOSOME QUALITY CONTROL COMPLEX SUBUNIT NEMF"/>
    <property type="match status" value="1"/>
</dbReference>
<evidence type="ECO:0000256" key="1">
    <source>
        <dbReference type="ARBA" id="ARBA00004123"/>
    </source>
</evidence>
<dbReference type="GO" id="GO:0005634">
    <property type="term" value="C:nucleus"/>
    <property type="evidence" value="ECO:0007669"/>
    <property type="project" value="UniProtKB-SubCell"/>
</dbReference>
<evidence type="ECO:0000256" key="4">
    <source>
        <dbReference type="ARBA" id="ARBA00022490"/>
    </source>
</evidence>
<gene>
    <name evidence="11" type="ORF">TTRE_0000353101</name>
</gene>
<feature type="region of interest" description="Disordered" evidence="8">
    <location>
        <begin position="733"/>
        <end position="794"/>
    </location>
</feature>
<reference evidence="11" key="2">
    <citation type="submission" date="2014-03" db="EMBL/GenBank/DDBJ databases">
        <title>The whipworm genome and dual-species transcriptomics of an intimate host-pathogen interaction.</title>
        <authorList>
            <person name="Foth B.J."/>
            <person name="Tsai I.J."/>
            <person name="Reid A.J."/>
            <person name="Bancroft A.J."/>
            <person name="Nichol S."/>
            <person name="Tracey A."/>
            <person name="Holroyd N."/>
            <person name="Cotton J.A."/>
            <person name="Stanley E.J."/>
            <person name="Zarowiecki M."/>
            <person name="Liu J.Z."/>
            <person name="Huckvale T."/>
            <person name="Cooper P.J."/>
            <person name="Grencis R.K."/>
            <person name="Berriman M."/>
        </authorList>
    </citation>
    <scope>NUCLEOTIDE SEQUENCE [LARGE SCALE GENOMIC DNA]</scope>
</reference>
<dbReference type="GO" id="GO:0005737">
    <property type="term" value="C:cytoplasm"/>
    <property type="evidence" value="ECO:0007669"/>
    <property type="project" value="UniProtKB-SubCell"/>
</dbReference>
<evidence type="ECO:0000256" key="6">
    <source>
        <dbReference type="ARBA" id="ARBA00023242"/>
    </source>
</evidence>
<dbReference type="AlphaFoldDB" id="A0A077Z628"/>
<feature type="coiled-coil region" evidence="7">
    <location>
        <begin position="312"/>
        <end position="355"/>
    </location>
</feature>
<protein>
    <submittedName>
        <fullName evidence="11">Serologically defined colon cancer antigen</fullName>
    </submittedName>
</protein>